<evidence type="ECO:0000313" key="2">
    <source>
        <dbReference type="Proteomes" id="UP000438914"/>
    </source>
</evidence>
<accession>A0A7K0KCT8</accession>
<sequence>MVVADNYIAVIDGSTSKTPKHYHPTMRNGRYAMTLISNFLRQAPASLSVTEFCNRVTQVIHQAYPLDDSQPRRSPEQRLCASAVVCSLLRKEIWMIGDCQCMVDGHLYTNDKPSEATMAEERSRLFPTLQTEHPDMVRDGRIVHDYARDAILPKLIASMQGENRTYAVIDGFDIFMPGVKVITLRQDEPHDIVLASDGYPFLRPTLKDSENALREQIANDPYNIHTFKATKGLMQGNVSFDDRALIRFRLSK</sequence>
<keyword evidence="2" id="KW-1185">Reference proteome</keyword>
<proteinExistence type="predicted"/>
<evidence type="ECO:0000313" key="1">
    <source>
        <dbReference type="EMBL" id="MST83753.1"/>
    </source>
</evidence>
<dbReference type="EMBL" id="VUNG01000005">
    <property type="protein sequence ID" value="MST83753.1"/>
    <property type="molecule type" value="Genomic_DNA"/>
</dbReference>
<dbReference type="AlphaFoldDB" id="A0A7K0KCT8"/>
<name>A0A7K0KCT8_9BACT</name>
<organism evidence="1 2">
    <name type="scientific">Hallella mizrahii</name>
    <dbReference type="NCBI Taxonomy" id="2606637"/>
    <lineage>
        <taxon>Bacteria</taxon>
        <taxon>Pseudomonadati</taxon>
        <taxon>Bacteroidota</taxon>
        <taxon>Bacteroidia</taxon>
        <taxon>Bacteroidales</taxon>
        <taxon>Prevotellaceae</taxon>
        <taxon>Hallella</taxon>
    </lineage>
</organism>
<protein>
    <submittedName>
        <fullName evidence="1">Uncharacterized protein</fullName>
    </submittedName>
</protein>
<dbReference type="Proteomes" id="UP000438914">
    <property type="component" value="Unassembled WGS sequence"/>
</dbReference>
<gene>
    <name evidence="1" type="ORF">FYJ73_03525</name>
</gene>
<reference evidence="1 2" key="1">
    <citation type="submission" date="2019-08" db="EMBL/GenBank/DDBJ databases">
        <title>In-depth cultivation of the pig gut microbiome towards novel bacterial diversity and tailored functional studies.</title>
        <authorList>
            <person name="Wylensek D."/>
            <person name="Hitch T.C.A."/>
            <person name="Clavel T."/>
        </authorList>
    </citation>
    <scope>NUCLEOTIDE SEQUENCE [LARGE SCALE GENOMIC DNA]</scope>
    <source>
        <strain evidence="1 2">LKV-178-WT-2A</strain>
    </source>
</reference>
<comment type="caution">
    <text evidence="1">The sequence shown here is derived from an EMBL/GenBank/DDBJ whole genome shotgun (WGS) entry which is preliminary data.</text>
</comment>